<accession>A0AA36AXY6</accession>
<dbReference type="Proteomes" id="UP001162480">
    <property type="component" value="Chromosome 6"/>
</dbReference>
<organism evidence="1 2">
    <name type="scientific">Octopus vulgaris</name>
    <name type="common">Common octopus</name>
    <dbReference type="NCBI Taxonomy" id="6645"/>
    <lineage>
        <taxon>Eukaryota</taxon>
        <taxon>Metazoa</taxon>
        <taxon>Spiralia</taxon>
        <taxon>Lophotrochozoa</taxon>
        <taxon>Mollusca</taxon>
        <taxon>Cephalopoda</taxon>
        <taxon>Coleoidea</taxon>
        <taxon>Octopodiformes</taxon>
        <taxon>Octopoda</taxon>
        <taxon>Incirrata</taxon>
        <taxon>Octopodidae</taxon>
        <taxon>Octopus</taxon>
    </lineage>
</organism>
<protein>
    <submittedName>
        <fullName evidence="1">Uncharacterized protein</fullName>
    </submittedName>
</protein>
<dbReference type="EMBL" id="OX597819">
    <property type="protein sequence ID" value="CAI9724335.1"/>
    <property type="molecule type" value="Genomic_DNA"/>
</dbReference>
<name>A0AA36AXY6_OCTVU</name>
<dbReference type="AlphaFoldDB" id="A0AA36AXY6"/>
<keyword evidence="2" id="KW-1185">Reference proteome</keyword>
<evidence type="ECO:0000313" key="1">
    <source>
        <dbReference type="EMBL" id="CAI9724335.1"/>
    </source>
</evidence>
<sequence length="151" mass="15559">MILKDYFVYEYSLTRAGAIVLLEELSNGDVHMGLPHNIELSDGNNDASDDEAPYTACNGGYSNAKSINSLSVSDVVVVVTGFVGSVKILECDLGGSVVAGMAAISGCKVVIAAAVVSVDIVVPIACSVVVDTAIDTTIGHVAAVLRRCIVI</sequence>
<proteinExistence type="predicted"/>
<reference evidence="1" key="1">
    <citation type="submission" date="2023-08" db="EMBL/GenBank/DDBJ databases">
        <authorList>
            <person name="Alioto T."/>
            <person name="Alioto T."/>
            <person name="Gomez Garrido J."/>
        </authorList>
    </citation>
    <scope>NUCLEOTIDE SEQUENCE</scope>
</reference>
<evidence type="ECO:0000313" key="2">
    <source>
        <dbReference type="Proteomes" id="UP001162480"/>
    </source>
</evidence>
<gene>
    <name evidence="1" type="ORF">OCTVUL_1B007825</name>
</gene>